<dbReference type="InterPro" id="IPR035906">
    <property type="entry name" value="MetI-like_sf"/>
</dbReference>
<feature type="transmembrane region" description="Helical" evidence="9">
    <location>
        <begin position="353"/>
        <end position="375"/>
    </location>
</feature>
<dbReference type="AlphaFoldDB" id="A0A1D7TK38"/>
<keyword evidence="4" id="KW-1003">Cell membrane</keyword>
<dbReference type="GO" id="GO:0043190">
    <property type="term" value="C:ATP-binding cassette (ABC) transporter complex"/>
    <property type="evidence" value="ECO:0007669"/>
    <property type="project" value="InterPro"/>
</dbReference>
<evidence type="ECO:0000256" key="9">
    <source>
        <dbReference type="RuleBase" id="RU363032"/>
    </source>
</evidence>
<dbReference type="Gene3D" id="1.10.3720.10">
    <property type="entry name" value="MetI-like"/>
    <property type="match status" value="2"/>
</dbReference>
<dbReference type="InterPro" id="IPR010065">
    <property type="entry name" value="AA_ABC_transptr_permease_3TM"/>
</dbReference>
<sequence length="384" mass="42763">MLALLRNQKIRGIFFQLLTVIGLVAFLWYIGTNTMSNIEQRGIQTGFGFLDGTAGFGIDQSPIAYTEENTHGRVFVVGLLNTLIIAFVGILCATIVGLLIGILRLSNNWLIARLAKAYIDFFRNIPLLLQILFWYNVVLRAMPSPKQSFNFFDIFFINNRGLYFPLPEYNATFFTMLASVIAAFIASIVLNTWANRRKLATGKDFMVFPFAIGMLILFPVLAYFIGGSHLNFSYPELMGFNFKGGKTLSPEFLALTFALTIYTATFIAEAVRSGIEAVSHGQKEAAISLGFSPYQSLKLVVLPQAIRISIPPIINQYLNLIKNSSLATAVGYPEIVTVFAGTSLNQVGQAIEIISMTMLVYLIISLLVSAILNWFNHKMKIQER</sequence>
<dbReference type="GO" id="GO:0006865">
    <property type="term" value="P:amino acid transport"/>
    <property type="evidence" value="ECO:0007669"/>
    <property type="project" value="UniProtKB-KW"/>
</dbReference>
<evidence type="ECO:0000256" key="2">
    <source>
        <dbReference type="ARBA" id="ARBA00010072"/>
    </source>
</evidence>
<feature type="domain" description="ABC transmembrane type-1" evidence="10">
    <location>
        <begin position="79"/>
        <end position="372"/>
    </location>
</feature>
<feature type="transmembrane region" description="Helical" evidence="9">
    <location>
        <begin position="12"/>
        <end position="31"/>
    </location>
</feature>
<feature type="transmembrane region" description="Helical" evidence="9">
    <location>
        <begin position="117"/>
        <end position="135"/>
    </location>
</feature>
<dbReference type="RefSeq" id="WP_069478057.1">
    <property type="nucleotide sequence ID" value="NZ_CP017111.1"/>
</dbReference>
<evidence type="ECO:0000313" key="12">
    <source>
        <dbReference type="Proteomes" id="UP000094609"/>
    </source>
</evidence>
<dbReference type="InterPro" id="IPR043429">
    <property type="entry name" value="ArtM/GltK/GlnP/TcyL/YhdX-like"/>
</dbReference>
<name>A0A1D7TK38_9BACT</name>
<protein>
    <submittedName>
        <fullName evidence="11">Amino acid ABC transporter, permease protein AapQ</fullName>
    </submittedName>
</protein>
<keyword evidence="12" id="KW-1185">Reference proteome</keyword>
<evidence type="ECO:0000256" key="5">
    <source>
        <dbReference type="ARBA" id="ARBA00022692"/>
    </source>
</evidence>
<dbReference type="Pfam" id="PF00528">
    <property type="entry name" value="BPD_transp_1"/>
    <property type="match status" value="1"/>
</dbReference>
<dbReference type="KEGG" id="shal:SHALO_1573"/>
<proteinExistence type="inferred from homology"/>
<keyword evidence="5 9" id="KW-0812">Transmembrane</keyword>
<evidence type="ECO:0000256" key="3">
    <source>
        <dbReference type="ARBA" id="ARBA00022448"/>
    </source>
</evidence>
<evidence type="ECO:0000256" key="1">
    <source>
        <dbReference type="ARBA" id="ARBA00004429"/>
    </source>
</evidence>
<evidence type="ECO:0000256" key="6">
    <source>
        <dbReference type="ARBA" id="ARBA00022970"/>
    </source>
</evidence>
<evidence type="ECO:0000313" key="11">
    <source>
        <dbReference type="EMBL" id="AOO65346.1"/>
    </source>
</evidence>
<keyword evidence="6" id="KW-0029">Amino-acid transport</keyword>
<evidence type="ECO:0000256" key="7">
    <source>
        <dbReference type="ARBA" id="ARBA00022989"/>
    </source>
</evidence>
<evidence type="ECO:0000259" key="10">
    <source>
        <dbReference type="PROSITE" id="PS50928"/>
    </source>
</evidence>
<feature type="transmembrane region" description="Helical" evidence="9">
    <location>
        <begin position="83"/>
        <end position="105"/>
    </location>
</feature>
<feature type="transmembrane region" description="Helical" evidence="9">
    <location>
        <begin position="205"/>
        <end position="225"/>
    </location>
</feature>
<dbReference type="GO" id="GO:0022857">
    <property type="term" value="F:transmembrane transporter activity"/>
    <property type="evidence" value="ECO:0007669"/>
    <property type="project" value="InterPro"/>
</dbReference>
<dbReference type="Proteomes" id="UP000094609">
    <property type="component" value="Chromosome"/>
</dbReference>
<dbReference type="PROSITE" id="PS50928">
    <property type="entry name" value="ABC_TM1"/>
    <property type="match status" value="1"/>
</dbReference>
<dbReference type="PATRIC" id="fig|1193502.14.peg.1597"/>
<dbReference type="PANTHER" id="PTHR30614:SF37">
    <property type="entry name" value="AMINO-ACID ABC TRANSPORTER PERMEASE PROTEIN YHDX-RELATED"/>
    <property type="match status" value="1"/>
</dbReference>
<comment type="subcellular location">
    <subcellularLocation>
        <location evidence="1">Cell inner membrane</location>
        <topology evidence="1">Multi-pass membrane protein</topology>
    </subcellularLocation>
    <subcellularLocation>
        <location evidence="9">Cell membrane</location>
        <topology evidence="9">Multi-pass membrane protein</topology>
    </subcellularLocation>
</comment>
<keyword evidence="7 9" id="KW-1133">Transmembrane helix</keyword>
<comment type="similarity">
    <text evidence="2">Belongs to the binding-protein-dependent transport system permease family. HisMQ subfamily.</text>
</comment>
<reference evidence="12" key="1">
    <citation type="submission" date="2016-08" db="EMBL/GenBank/DDBJ databases">
        <title>Complete genome sequence of the organohalide-respiring Epsilonproteobacterium Sulfurospirillum halorespirans.</title>
        <authorList>
            <person name="Goris T."/>
            <person name="Zimmermann J."/>
            <person name="Schenz B."/>
            <person name="Lemos M."/>
            <person name="Hackermueller J."/>
            <person name="Diekert G."/>
        </authorList>
    </citation>
    <scope>NUCLEOTIDE SEQUENCE [LARGE SCALE GENOMIC DNA]</scope>
    <source>
        <strain>DSM 13726</strain>
        <strain evidence="12">PCE-M2</strain>
    </source>
</reference>
<gene>
    <name evidence="11" type="ORF">SHALO_1573</name>
</gene>
<dbReference type="STRING" id="1193502.SHALO_1573"/>
<evidence type="ECO:0000256" key="4">
    <source>
        <dbReference type="ARBA" id="ARBA00022475"/>
    </source>
</evidence>
<accession>A0A1D7TK38</accession>
<feature type="transmembrane region" description="Helical" evidence="9">
    <location>
        <begin position="171"/>
        <end position="193"/>
    </location>
</feature>
<dbReference type="EMBL" id="CP017111">
    <property type="protein sequence ID" value="AOO65346.1"/>
    <property type="molecule type" value="Genomic_DNA"/>
</dbReference>
<dbReference type="SUPFAM" id="SSF161098">
    <property type="entry name" value="MetI-like"/>
    <property type="match status" value="2"/>
</dbReference>
<evidence type="ECO:0000256" key="8">
    <source>
        <dbReference type="ARBA" id="ARBA00023136"/>
    </source>
</evidence>
<dbReference type="NCBIfam" id="TIGR01726">
    <property type="entry name" value="HEQRo_perm_3TM"/>
    <property type="match status" value="1"/>
</dbReference>
<keyword evidence="3 9" id="KW-0813">Transport</keyword>
<dbReference type="PANTHER" id="PTHR30614">
    <property type="entry name" value="MEMBRANE COMPONENT OF AMINO ACID ABC TRANSPORTER"/>
    <property type="match status" value="1"/>
</dbReference>
<organism evidence="11 12">
    <name type="scientific">Sulfurospirillum halorespirans DSM 13726</name>
    <dbReference type="NCBI Taxonomy" id="1193502"/>
    <lineage>
        <taxon>Bacteria</taxon>
        <taxon>Pseudomonadati</taxon>
        <taxon>Campylobacterota</taxon>
        <taxon>Epsilonproteobacteria</taxon>
        <taxon>Campylobacterales</taxon>
        <taxon>Sulfurospirillaceae</taxon>
        <taxon>Sulfurospirillum</taxon>
    </lineage>
</organism>
<keyword evidence="8 9" id="KW-0472">Membrane</keyword>
<dbReference type="InterPro" id="IPR000515">
    <property type="entry name" value="MetI-like"/>
</dbReference>
<dbReference type="CDD" id="cd06261">
    <property type="entry name" value="TM_PBP2"/>
    <property type="match status" value="2"/>
</dbReference>